<dbReference type="Proteomes" id="UP000002218">
    <property type="component" value="Chromosome"/>
</dbReference>
<name>C8XGW4_NAKMY</name>
<dbReference type="eggNOG" id="ENOG5032YDP">
    <property type="taxonomic scope" value="Bacteria"/>
</dbReference>
<dbReference type="STRING" id="479431.Namu_3902"/>
<evidence type="ECO:0000313" key="1">
    <source>
        <dbReference type="EMBL" id="ACV80195.1"/>
    </source>
</evidence>
<dbReference type="KEGG" id="nml:Namu_3902"/>
<evidence type="ECO:0000313" key="2">
    <source>
        <dbReference type="Proteomes" id="UP000002218"/>
    </source>
</evidence>
<reference evidence="1 2" key="2">
    <citation type="journal article" date="2010" name="Stand. Genomic Sci.">
        <title>Complete genome sequence of Nakamurella multipartita type strain (Y-104).</title>
        <authorList>
            <person name="Tice H."/>
            <person name="Mayilraj S."/>
            <person name="Sims D."/>
            <person name="Lapidus A."/>
            <person name="Nolan M."/>
            <person name="Lucas S."/>
            <person name="Glavina Del Rio T."/>
            <person name="Copeland A."/>
            <person name="Cheng J.F."/>
            <person name="Meincke L."/>
            <person name="Bruce D."/>
            <person name="Goodwin L."/>
            <person name="Pitluck S."/>
            <person name="Ivanova N."/>
            <person name="Mavromatis K."/>
            <person name="Ovchinnikova G."/>
            <person name="Pati A."/>
            <person name="Chen A."/>
            <person name="Palaniappan K."/>
            <person name="Land M."/>
            <person name="Hauser L."/>
            <person name="Chang Y.J."/>
            <person name="Jeffries C.D."/>
            <person name="Detter J.C."/>
            <person name="Brettin T."/>
            <person name="Rohde M."/>
            <person name="Goker M."/>
            <person name="Bristow J."/>
            <person name="Eisen J.A."/>
            <person name="Markowitz V."/>
            <person name="Hugenholtz P."/>
            <person name="Kyrpides N.C."/>
            <person name="Klenk H.P."/>
            <person name="Chen F."/>
        </authorList>
    </citation>
    <scope>NUCLEOTIDE SEQUENCE [LARGE SCALE GENOMIC DNA]</scope>
    <source>
        <strain evidence="2">ATCC 700099 / DSM 44233 / CIP 104796 / JCM 9543 / NBRC 105858 / Y-104</strain>
    </source>
</reference>
<sequence>MARRPRKRSPAAEHVPLDVAALTRGWARTETGAGGREWMVRSVGGAEKAYRCPGCQQLIRPGLAHLVVWPADHLFGEQAGLGDRRHWHTPCWRGRSGRA</sequence>
<evidence type="ECO:0008006" key="3">
    <source>
        <dbReference type="Google" id="ProtNLM"/>
    </source>
</evidence>
<dbReference type="AlphaFoldDB" id="C8XGW4"/>
<dbReference type="HOGENOM" id="CLU_133073_0_0_11"/>
<dbReference type="OrthoDB" id="3381577at2"/>
<keyword evidence="2" id="KW-1185">Reference proteome</keyword>
<dbReference type="RefSeq" id="WP_015749021.1">
    <property type="nucleotide sequence ID" value="NC_013235.1"/>
</dbReference>
<organism evidence="1 2">
    <name type="scientific">Nakamurella multipartita (strain ATCC 700099 / DSM 44233 / CIP 104796 / JCM 9543 / NBRC 105858 / Y-104)</name>
    <name type="common">Microsphaera multipartita</name>
    <dbReference type="NCBI Taxonomy" id="479431"/>
    <lineage>
        <taxon>Bacteria</taxon>
        <taxon>Bacillati</taxon>
        <taxon>Actinomycetota</taxon>
        <taxon>Actinomycetes</taxon>
        <taxon>Nakamurellales</taxon>
        <taxon>Nakamurellaceae</taxon>
        <taxon>Nakamurella</taxon>
    </lineage>
</organism>
<dbReference type="EMBL" id="CP001737">
    <property type="protein sequence ID" value="ACV80195.1"/>
    <property type="molecule type" value="Genomic_DNA"/>
</dbReference>
<proteinExistence type="predicted"/>
<gene>
    <name evidence="1" type="ordered locus">Namu_3902</name>
</gene>
<reference evidence="2" key="1">
    <citation type="submission" date="2009-09" db="EMBL/GenBank/DDBJ databases">
        <title>The complete genome of Nakamurella multipartita DSM 44233.</title>
        <authorList>
            <consortium name="US DOE Joint Genome Institute (JGI-PGF)"/>
            <person name="Lucas S."/>
            <person name="Copeland A."/>
            <person name="Lapidus A."/>
            <person name="Glavina del Rio T."/>
            <person name="Dalin E."/>
            <person name="Tice H."/>
            <person name="Bruce D."/>
            <person name="Goodwin L."/>
            <person name="Pitluck S."/>
            <person name="Kyrpides N."/>
            <person name="Mavromatis K."/>
            <person name="Ivanova N."/>
            <person name="Ovchinnikova G."/>
            <person name="Sims D."/>
            <person name="Meincke L."/>
            <person name="Brettin T."/>
            <person name="Detter J.C."/>
            <person name="Han C."/>
            <person name="Larimer F."/>
            <person name="Land M."/>
            <person name="Hauser L."/>
            <person name="Markowitz V."/>
            <person name="Cheng J.-F."/>
            <person name="Hugenholtz P."/>
            <person name="Woyke T."/>
            <person name="Wu D."/>
            <person name="Klenk H.-P."/>
            <person name="Eisen J.A."/>
        </authorList>
    </citation>
    <scope>NUCLEOTIDE SEQUENCE [LARGE SCALE GENOMIC DNA]</scope>
    <source>
        <strain evidence="2">ATCC 700099 / DSM 44233 / CIP 104796 / JCM 9543 / NBRC 105858 / Y-104</strain>
    </source>
</reference>
<protein>
    <recommendedName>
        <fullName evidence="3">ATP/GTP-binding protein</fullName>
    </recommendedName>
</protein>
<dbReference type="InParanoid" id="C8XGW4"/>
<accession>C8XGW4</accession>